<evidence type="ECO:0000313" key="1">
    <source>
        <dbReference type="EnsemblProtists" id="HpaP813076"/>
    </source>
</evidence>
<protein>
    <submittedName>
        <fullName evidence="1">Uncharacterized protein</fullName>
    </submittedName>
</protein>
<dbReference type="InParanoid" id="M4C1X5"/>
<dbReference type="STRING" id="559515.M4C1X5"/>
<dbReference type="EMBL" id="JH598108">
    <property type="status" value="NOT_ANNOTATED_CDS"/>
    <property type="molecule type" value="Genomic_DNA"/>
</dbReference>
<dbReference type="Gene3D" id="3.90.180.10">
    <property type="entry name" value="Medium-chain alcohol dehydrogenases, catalytic domain"/>
    <property type="match status" value="1"/>
</dbReference>
<reference evidence="1" key="2">
    <citation type="submission" date="2015-06" db="UniProtKB">
        <authorList>
            <consortium name="EnsemblProtists"/>
        </authorList>
    </citation>
    <scope>IDENTIFICATION</scope>
    <source>
        <strain evidence="1">Emoy2</strain>
    </source>
</reference>
<accession>M4C1X5</accession>
<proteinExistence type="predicted"/>
<reference evidence="2" key="1">
    <citation type="journal article" date="2010" name="Science">
        <title>Signatures of adaptation to obligate biotrophy in the Hyaloperonospora arabidopsidis genome.</title>
        <authorList>
            <person name="Baxter L."/>
            <person name="Tripathy S."/>
            <person name="Ishaque N."/>
            <person name="Boot N."/>
            <person name="Cabral A."/>
            <person name="Kemen E."/>
            <person name="Thines M."/>
            <person name="Ah-Fong A."/>
            <person name="Anderson R."/>
            <person name="Badejoko W."/>
            <person name="Bittner-Eddy P."/>
            <person name="Boore J.L."/>
            <person name="Chibucos M.C."/>
            <person name="Coates M."/>
            <person name="Dehal P."/>
            <person name="Delehaunty K."/>
            <person name="Dong S."/>
            <person name="Downton P."/>
            <person name="Dumas B."/>
            <person name="Fabro G."/>
            <person name="Fronick C."/>
            <person name="Fuerstenberg S.I."/>
            <person name="Fulton L."/>
            <person name="Gaulin E."/>
            <person name="Govers F."/>
            <person name="Hughes L."/>
            <person name="Humphray S."/>
            <person name="Jiang R.H."/>
            <person name="Judelson H."/>
            <person name="Kamoun S."/>
            <person name="Kyung K."/>
            <person name="Meijer H."/>
            <person name="Minx P."/>
            <person name="Morris P."/>
            <person name="Nelson J."/>
            <person name="Phuntumart V."/>
            <person name="Qutob D."/>
            <person name="Rehmany A."/>
            <person name="Rougon-Cardoso A."/>
            <person name="Ryden P."/>
            <person name="Torto-Alalibo T."/>
            <person name="Studholme D."/>
            <person name="Wang Y."/>
            <person name="Win J."/>
            <person name="Wood J."/>
            <person name="Clifton S.W."/>
            <person name="Rogers J."/>
            <person name="Van den Ackerveken G."/>
            <person name="Jones J.D."/>
            <person name="McDowell J.M."/>
            <person name="Beynon J."/>
            <person name="Tyler B.M."/>
        </authorList>
    </citation>
    <scope>NUCLEOTIDE SEQUENCE [LARGE SCALE GENOMIC DNA]</scope>
    <source>
        <strain evidence="2">Emoy2</strain>
    </source>
</reference>
<dbReference type="AlphaFoldDB" id="M4C1X5"/>
<keyword evidence="2" id="KW-1185">Reference proteome</keyword>
<dbReference type="EnsemblProtists" id="HpaT813076">
    <property type="protein sequence ID" value="HpaP813076"/>
    <property type="gene ID" value="HpaG813076"/>
</dbReference>
<dbReference type="Proteomes" id="UP000011713">
    <property type="component" value="Unassembled WGS sequence"/>
</dbReference>
<evidence type="ECO:0000313" key="2">
    <source>
        <dbReference type="Proteomes" id="UP000011713"/>
    </source>
</evidence>
<dbReference type="HOGENOM" id="CLU_2502733_0_0_1"/>
<name>M4C1X5_HYAAE</name>
<sequence length="86" mass="9974">MSTIRYSEFGHPLTVLRTEADDKETAPAKGQVALRFLAAPINVSDLSQIQGSLIRQTWQQNFFWRAPQDGARQFITRRSRRHEFAR</sequence>
<organism evidence="1 2">
    <name type="scientific">Hyaloperonospora arabidopsidis (strain Emoy2)</name>
    <name type="common">Downy mildew agent</name>
    <name type="synonym">Peronospora arabidopsidis</name>
    <dbReference type="NCBI Taxonomy" id="559515"/>
    <lineage>
        <taxon>Eukaryota</taxon>
        <taxon>Sar</taxon>
        <taxon>Stramenopiles</taxon>
        <taxon>Oomycota</taxon>
        <taxon>Peronosporomycetes</taxon>
        <taxon>Peronosporales</taxon>
        <taxon>Peronosporaceae</taxon>
        <taxon>Hyaloperonospora</taxon>
    </lineage>
</organism>
<dbReference type="VEuPathDB" id="FungiDB:HpaG813076"/>